<dbReference type="AlphaFoldDB" id="A0AAW2RZQ6"/>
<organism evidence="2">
    <name type="scientific">Sesamum radiatum</name>
    <name type="common">Black benniseed</name>
    <dbReference type="NCBI Taxonomy" id="300843"/>
    <lineage>
        <taxon>Eukaryota</taxon>
        <taxon>Viridiplantae</taxon>
        <taxon>Streptophyta</taxon>
        <taxon>Embryophyta</taxon>
        <taxon>Tracheophyta</taxon>
        <taxon>Spermatophyta</taxon>
        <taxon>Magnoliopsida</taxon>
        <taxon>eudicotyledons</taxon>
        <taxon>Gunneridae</taxon>
        <taxon>Pentapetalae</taxon>
        <taxon>asterids</taxon>
        <taxon>lamiids</taxon>
        <taxon>Lamiales</taxon>
        <taxon>Pedaliaceae</taxon>
        <taxon>Sesamum</taxon>
    </lineage>
</organism>
<accession>A0AAW2RZQ6</accession>
<dbReference type="EMBL" id="JACGWJ010000012">
    <property type="protein sequence ID" value="KAL0385735.1"/>
    <property type="molecule type" value="Genomic_DNA"/>
</dbReference>
<reference evidence="2" key="1">
    <citation type="submission" date="2020-06" db="EMBL/GenBank/DDBJ databases">
        <authorList>
            <person name="Li T."/>
            <person name="Hu X."/>
            <person name="Zhang T."/>
            <person name="Song X."/>
            <person name="Zhang H."/>
            <person name="Dai N."/>
            <person name="Sheng W."/>
            <person name="Hou X."/>
            <person name="Wei L."/>
        </authorList>
    </citation>
    <scope>NUCLEOTIDE SEQUENCE</scope>
    <source>
        <strain evidence="2">G02</strain>
        <tissue evidence="2">Leaf</tissue>
    </source>
</reference>
<sequence length="58" mass="6239">MDQTRKQNQDGGAGSVGEGVRKENEWLNAKGYSSCEELVPSTFPGSASAMENQVEDAF</sequence>
<proteinExistence type="predicted"/>
<comment type="caution">
    <text evidence="2">The sequence shown here is derived from an EMBL/GenBank/DDBJ whole genome shotgun (WGS) entry which is preliminary data.</text>
</comment>
<reference evidence="2" key="2">
    <citation type="journal article" date="2024" name="Plant">
        <title>Genomic evolution and insights into agronomic trait innovations of Sesamum species.</title>
        <authorList>
            <person name="Miao H."/>
            <person name="Wang L."/>
            <person name="Qu L."/>
            <person name="Liu H."/>
            <person name="Sun Y."/>
            <person name="Le M."/>
            <person name="Wang Q."/>
            <person name="Wei S."/>
            <person name="Zheng Y."/>
            <person name="Lin W."/>
            <person name="Duan Y."/>
            <person name="Cao H."/>
            <person name="Xiong S."/>
            <person name="Wang X."/>
            <person name="Wei L."/>
            <person name="Li C."/>
            <person name="Ma Q."/>
            <person name="Ju M."/>
            <person name="Zhao R."/>
            <person name="Li G."/>
            <person name="Mu C."/>
            <person name="Tian Q."/>
            <person name="Mei H."/>
            <person name="Zhang T."/>
            <person name="Gao T."/>
            <person name="Zhang H."/>
        </authorList>
    </citation>
    <scope>NUCLEOTIDE SEQUENCE</scope>
    <source>
        <strain evidence="2">G02</strain>
    </source>
</reference>
<feature type="region of interest" description="Disordered" evidence="1">
    <location>
        <begin position="1"/>
        <end position="22"/>
    </location>
</feature>
<evidence type="ECO:0000256" key="1">
    <source>
        <dbReference type="SAM" id="MobiDB-lite"/>
    </source>
</evidence>
<gene>
    <name evidence="2" type="ORF">Sradi_2967800</name>
</gene>
<evidence type="ECO:0000313" key="2">
    <source>
        <dbReference type="EMBL" id="KAL0385735.1"/>
    </source>
</evidence>
<protein>
    <submittedName>
        <fullName evidence="2">Uncharacterized protein</fullName>
    </submittedName>
</protein>
<name>A0AAW2RZQ6_SESRA</name>